<gene>
    <name evidence="7" type="ORF">FHS77_002418</name>
</gene>
<protein>
    <submittedName>
        <fullName evidence="7">RNA polymerase sigma-70 factor (ECF subfamily)</fullName>
    </submittedName>
</protein>
<dbReference type="NCBIfam" id="TIGR02937">
    <property type="entry name" value="sigma70-ECF"/>
    <property type="match status" value="1"/>
</dbReference>
<dbReference type="InterPro" id="IPR013249">
    <property type="entry name" value="RNA_pol_sigma70_r4_t2"/>
</dbReference>
<evidence type="ECO:0000256" key="3">
    <source>
        <dbReference type="ARBA" id="ARBA00023082"/>
    </source>
</evidence>
<dbReference type="SUPFAM" id="SSF88946">
    <property type="entry name" value="Sigma2 domain of RNA polymerase sigma factors"/>
    <property type="match status" value="1"/>
</dbReference>
<dbReference type="AlphaFoldDB" id="A0A841M6G0"/>
<dbReference type="InterPro" id="IPR013325">
    <property type="entry name" value="RNA_pol_sigma_r2"/>
</dbReference>
<evidence type="ECO:0000256" key="4">
    <source>
        <dbReference type="ARBA" id="ARBA00023163"/>
    </source>
</evidence>
<dbReference type="GO" id="GO:0006352">
    <property type="term" value="P:DNA-templated transcription initiation"/>
    <property type="evidence" value="ECO:0007669"/>
    <property type="project" value="InterPro"/>
</dbReference>
<dbReference type="Pfam" id="PF08281">
    <property type="entry name" value="Sigma70_r4_2"/>
    <property type="match status" value="1"/>
</dbReference>
<evidence type="ECO:0000313" key="7">
    <source>
        <dbReference type="EMBL" id="MBB6261851.1"/>
    </source>
</evidence>
<dbReference type="InterPro" id="IPR039425">
    <property type="entry name" value="RNA_pol_sigma-70-like"/>
</dbReference>
<evidence type="ECO:0000256" key="2">
    <source>
        <dbReference type="ARBA" id="ARBA00023015"/>
    </source>
</evidence>
<dbReference type="Gene3D" id="1.10.10.10">
    <property type="entry name" value="Winged helix-like DNA-binding domain superfamily/Winged helix DNA-binding domain"/>
    <property type="match status" value="1"/>
</dbReference>
<dbReference type="PANTHER" id="PTHR43133:SF63">
    <property type="entry name" value="RNA POLYMERASE SIGMA FACTOR FECI-RELATED"/>
    <property type="match status" value="1"/>
</dbReference>
<accession>A0A841M6G0</accession>
<feature type="domain" description="RNA polymerase sigma factor 70 region 4 type 2" evidence="6">
    <location>
        <begin position="109"/>
        <end position="160"/>
    </location>
</feature>
<dbReference type="Proteomes" id="UP000555393">
    <property type="component" value="Unassembled WGS sequence"/>
</dbReference>
<dbReference type="PANTHER" id="PTHR43133">
    <property type="entry name" value="RNA POLYMERASE ECF-TYPE SIGMA FACTO"/>
    <property type="match status" value="1"/>
</dbReference>
<evidence type="ECO:0000259" key="6">
    <source>
        <dbReference type="Pfam" id="PF08281"/>
    </source>
</evidence>
<reference evidence="7 8" key="1">
    <citation type="submission" date="2020-08" db="EMBL/GenBank/DDBJ databases">
        <title>Genomic Encyclopedia of Type Strains, Phase IV (KMG-IV): sequencing the most valuable type-strain genomes for metagenomic binning, comparative biology and taxonomic classification.</title>
        <authorList>
            <person name="Goeker M."/>
        </authorList>
    </citation>
    <scope>NUCLEOTIDE SEQUENCE [LARGE SCALE GENOMIC DNA]</scope>
    <source>
        <strain evidence="7 8">DSM 22336</strain>
    </source>
</reference>
<dbReference type="RefSeq" id="WP_184223599.1">
    <property type="nucleotide sequence ID" value="NZ_JACIIU010000013.1"/>
</dbReference>
<evidence type="ECO:0000313" key="8">
    <source>
        <dbReference type="Proteomes" id="UP000555393"/>
    </source>
</evidence>
<comment type="caution">
    <text evidence="7">The sequence shown here is derived from an EMBL/GenBank/DDBJ whole genome shotgun (WGS) entry which is preliminary data.</text>
</comment>
<dbReference type="Pfam" id="PF04542">
    <property type="entry name" value="Sigma70_r2"/>
    <property type="match status" value="1"/>
</dbReference>
<dbReference type="GO" id="GO:0003677">
    <property type="term" value="F:DNA binding"/>
    <property type="evidence" value="ECO:0007669"/>
    <property type="project" value="InterPro"/>
</dbReference>
<comment type="similarity">
    <text evidence="1">Belongs to the sigma-70 factor family. ECF subfamily.</text>
</comment>
<evidence type="ECO:0000256" key="1">
    <source>
        <dbReference type="ARBA" id="ARBA00010641"/>
    </source>
</evidence>
<dbReference type="SUPFAM" id="SSF88659">
    <property type="entry name" value="Sigma3 and sigma4 domains of RNA polymerase sigma factors"/>
    <property type="match status" value="1"/>
</dbReference>
<keyword evidence="8" id="KW-1185">Reference proteome</keyword>
<name>A0A841M6G0_9HYPH</name>
<keyword evidence="2" id="KW-0805">Transcription regulation</keyword>
<dbReference type="EMBL" id="JACIIU010000013">
    <property type="protein sequence ID" value="MBB6261851.1"/>
    <property type="molecule type" value="Genomic_DNA"/>
</dbReference>
<dbReference type="Gene3D" id="1.10.1740.10">
    <property type="match status" value="1"/>
</dbReference>
<dbReference type="InterPro" id="IPR036388">
    <property type="entry name" value="WH-like_DNA-bd_sf"/>
</dbReference>
<keyword evidence="4" id="KW-0804">Transcription</keyword>
<evidence type="ECO:0000259" key="5">
    <source>
        <dbReference type="Pfam" id="PF04542"/>
    </source>
</evidence>
<sequence>MSWDIKMLFRRHALDIARSLKRNGLSEDAAADITQDTFVRVLAKPPAATTGTHNPKAYLYKISRNLRINQQKRERLIETVDIESDAAQNLADPAPSPEAVVYSRQCLAQTHQALAELPERTRRAFEMHRLGERTLNEVAQELEISTTRAWMLIRDAYKHLLARVGEF</sequence>
<organism evidence="7 8">
    <name type="scientific">Paenochrobactrum gallinarii</name>
    <dbReference type="NCBI Taxonomy" id="643673"/>
    <lineage>
        <taxon>Bacteria</taxon>
        <taxon>Pseudomonadati</taxon>
        <taxon>Pseudomonadota</taxon>
        <taxon>Alphaproteobacteria</taxon>
        <taxon>Hyphomicrobiales</taxon>
        <taxon>Brucellaceae</taxon>
        <taxon>Paenochrobactrum</taxon>
    </lineage>
</organism>
<dbReference type="InterPro" id="IPR007627">
    <property type="entry name" value="RNA_pol_sigma70_r2"/>
</dbReference>
<feature type="domain" description="RNA polymerase sigma-70 region 2" evidence="5">
    <location>
        <begin position="8"/>
        <end position="75"/>
    </location>
</feature>
<keyword evidence="3" id="KW-0731">Sigma factor</keyword>
<proteinExistence type="inferred from homology"/>
<dbReference type="InterPro" id="IPR014284">
    <property type="entry name" value="RNA_pol_sigma-70_dom"/>
</dbReference>
<dbReference type="GO" id="GO:0016987">
    <property type="term" value="F:sigma factor activity"/>
    <property type="evidence" value="ECO:0007669"/>
    <property type="project" value="UniProtKB-KW"/>
</dbReference>
<dbReference type="InterPro" id="IPR013324">
    <property type="entry name" value="RNA_pol_sigma_r3/r4-like"/>
</dbReference>